<dbReference type="Pfam" id="PF17973">
    <property type="entry name" value="bMG10"/>
    <property type="match status" value="1"/>
</dbReference>
<proteinExistence type="predicted"/>
<comment type="caution">
    <text evidence="2">The sequence shown here is derived from an EMBL/GenBank/DDBJ whole genome shotgun (WGS) entry which is preliminary data.</text>
</comment>
<dbReference type="InterPro" id="IPR041246">
    <property type="entry name" value="Bact_MG10"/>
</dbReference>
<gene>
    <name evidence="2" type="ORF">GALL_521030</name>
</gene>
<sequence>MLTAVDATHQPKTGDLLKVVVYLKADRDFEYVQLKDMRPAGTEPVDALSTYKYQDGLYYYQVTKDVATNFFISYLNKGNYVFEYRLRVAQPGNFSTGITGVQCMYAPEFNAHSQGGRMVIKP</sequence>
<evidence type="ECO:0000313" key="2">
    <source>
        <dbReference type="EMBL" id="OIQ66330.1"/>
    </source>
</evidence>
<dbReference type="EMBL" id="MLJW01006681">
    <property type="protein sequence ID" value="OIQ66330.1"/>
    <property type="molecule type" value="Genomic_DNA"/>
</dbReference>
<dbReference type="AlphaFoldDB" id="A0A1J5P575"/>
<reference evidence="2" key="1">
    <citation type="submission" date="2016-10" db="EMBL/GenBank/DDBJ databases">
        <title>Sequence of Gallionella enrichment culture.</title>
        <authorList>
            <person name="Poehlein A."/>
            <person name="Muehling M."/>
            <person name="Daniel R."/>
        </authorList>
    </citation>
    <scope>NUCLEOTIDE SEQUENCE</scope>
</reference>
<name>A0A1J5P575_9ZZZZ</name>
<protein>
    <recommendedName>
        <fullName evidence="1">Bacterial alpha-2-macroglobulin MG10 domain-containing protein</fullName>
    </recommendedName>
</protein>
<accession>A0A1J5P575</accession>
<feature type="domain" description="Bacterial alpha-2-macroglobulin MG10" evidence="1">
    <location>
        <begin position="10"/>
        <end position="108"/>
    </location>
</feature>
<evidence type="ECO:0000259" key="1">
    <source>
        <dbReference type="Pfam" id="PF17973"/>
    </source>
</evidence>
<organism evidence="2">
    <name type="scientific">mine drainage metagenome</name>
    <dbReference type="NCBI Taxonomy" id="410659"/>
    <lineage>
        <taxon>unclassified sequences</taxon>
        <taxon>metagenomes</taxon>
        <taxon>ecological metagenomes</taxon>
    </lineage>
</organism>